<keyword evidence="1" id="KW-0812">Transmembrane</keyword>
<keyword evidence="1" id="KW-1133">Transmembrane helix</keyword>
<proteinExistence type="predicted"/>
<gene>
    <name evidence="2" type="ORF">PXX05_04445</name>
</gene>
<feature type="transmembrane region" description="Helical" evidence="1">
    <location>
        <begin position="66"/>
        <end position="91"/>
    </location>
</feature>
<feature type="transmembrane region" description="Helical" evidence="1">
    <location>
        <begin position="31"/>
        <end position="54"/>
    </location>
</feature>
<name>A0ABY8ATN0_9GAMM</name>
<keyword evidence="1" id="KW-0472">Membrane</keyword>
<dbReference type="EMBL" id="CP119078">
    <property type="protein sequence ID" value="WED44042.1"/>
    <property type="molecule type" value="Genomic_DNA"/>
</dbReference>
<keyword evidence="3" id="KW-1185">Reference proteome</keyword>
<accession>A0ABY8ATN0</accession>
<evidence type="ECO:0008006" key="4">
    <source>
        <dbReference type="Google" id="ProtNLM"/>
    </source>
</evidence>
<evidence type="ECO:0000313" key="2">
    <source>
        <dbReference type="EMBL" id="WED44042.1"/>
    </source>
</evidence>
<dbReference type="RefSeq" id="WP_275089858.1">
    <property type="nucleotide sequence ID" value="NZ_CP119078.1"/>
</dbReference>
<reference evidence="2 3" key="1">
    <citation type="submission" date="2023-02" db="EMBL/GenBank/DDBJ databases">
        <title>Genome Sequence of L. cardiaca H63T.</title>
        <authorList>
            <person name="Lopez A.E."/>
            <person name="Cianciotto N.P."/>
        </authorList>
    </citation>
    <scope>NUCLEOTIDE SEQUENCE [LARGE SCALE GENOMIC DNA]</scope>
    <source>
        <strain evidence="2 3">H63</strain>
    </source>
</reference>
<dbReference type="Proteomes" id="UP001222087">
    <property type="component" value="Chromosome"/>
</dbReference>
<evidence type="ECO:0000313" key="3">
    <source>
        <dbReference type="Proteomes" id="UP001222087"/>
    </source>
</evidence>
<sequence length="227" mass="26581">MKKEFNHLDQHAQLYLSAYQDQERRHQLFRVGYKVLAILAALIPPLSLIFTIQATVQDSKKDTFNLWSSIGFCILFSLLPIASAFMSWHLIENLEDSRRQDDTIQKVTFSQNDFIERKEYFSQIKNQMKELGVNLTTVKPDSAQKNHKVIIKDIKEDKHVVDVYMDSAQRERQSEMLKYGIVLFGKPNNQELTKEDLAKIYDAPGFFHKKHAESIEIVKHLETQYKM</sequence>
<organism evidence="2 3">
    <name type="scientific">Legionella cardiaca</name>
    <dbReference type="NCBI Taxonomy" id="1071983"/>
    <lineage>
        <taxon>Bacteria</taxon>
        <taxon>Pseudomonadati</taxon>
        <taxon>Pseudomonadota</taxon>
        <taxon>Gammaproteobacteria</taxon>
        <taxon>Legionellales</taxon>
        <taxon>Legionellaceae</taxon>
        <taxon>Legionella</taxon>
    </lineage>
</organism>
<evidence type="ECO:0000256" key="1">
    <source>
        <dbReference type="SAM" id="Phobius"/>
    </source>
</evidence>
<protein>
    <recommendedName>
        <fullName evidence="4">Transmembrane protein</fullName>
    </recommendedName>
</protein>